<reference evidence="7 8" key="1">
    <citation type="submission" date="2015-09" db="EMBL/GenBank/DDBJ databases">
        <title>Genome announcement of multiple Pseudomonas syringae strains.</title>
        <authorList>
            <person name="Thakur S."/>
            <person name="Wang P.W."/>
            <person name="Gong Y."/>
            <person name="Weir B.S."/>
            <person name="Guttman D.S."/>
        </authorList>
    </citation>
    <scope>NUCLEOTIDE SEQUENCE [LARGE SCALE GENOMIC DNA]</scope>
    <source>
        <strain evidence="7 8">ICMP3956</strain>
    </source>
</reference>
<evidence type="ECO:0000256" key="6">
    <source>
        <dbReference type="SAM" id="Phobius"/>
    </source>
</evidence>
<feature type="transmembrane region" description="Helical" evidence="6">
    <location>
        <begin position="195"/>
        <end position="221"/>
    </location>
</feature>
<dbReference type="PATRIC" id="fig|251707.3.peg.351"/>
<feature type="transmembrane region" description="Helical" evidence="6">
    <location>
        <begin position="98"/>
        <end position="117"/>
    </location>
</feature>
<organism evidence="7 8">
    <name type="scientific">Pseudomonas syringae pv. primulae</name>
    <dbReference type="NCBI Taxonomy" id="251707"/>
    <lineage>
        <taxon>Bacteria</taxon>
        <taxon>Pseudomonadati</taxon>
        <taxon>Pseudomonadota</taxon>
        <taxon>Gammaproteobacteria</taxon>
        <taxon>Pseudomonadales</taxon>
        <taxon>Pseudomonadaceae</taxon>
        <taxon>Pseudomonas</taxon>
    </lineage>
</organism>
<evidence type="ECO:0000256" key="1">
    <source>
        <dbReference type="ARBA" id="ARBA00004651"/>
    </source>
</evidence>
<keyword evidence="3 6" id="KW-0812">Transmembrane</keyword>
<evidence type="ECO:0000313" key="8">
    <source>
        <dbReference type="Proteomes" id="UP000050562"/>
    </source>
</evidence>
<accession>A0A0P9YS40</accession>
<dbReference type="PANTHER" id="PTHR30086">
    <property type="entry name" value="ARGININE EXPORTER PROTEIN ARGO"/>
    <property type="match status" value="1"/>
</dbReference>
<evidence type="ECO:0000256" key="5">
    <source>
        <dbReference type="ARBA" id="ARBA00023136"/>
    </source>
</evidence>
<dbReference type="AlphaFoldDB" id="A0A0P9YS40"/>
<sequence>MQGDDIAFVVHAVKKAIILFYARVTPESVKEGNFLQYARDSVGLPWPGLSDRGRGAFMSLFISMAAFALASSITPGPVNIVALSTGAHYGFWSGMRHVLGATLGFTLLLVLIGFGLHETLREWPFLPRIIQWAGVAFLLYTAVRLAMDDGQLAVSGLEKAPSMLHGAIMQWLNPKAWLASIAGMGVFVANGEALLIGQFAAIYFVVCYLSLGCWAYAGSFLSHYLRSARGVRVFNRLMALMLAGCALYLVV</sequence>
<feature type="transmembrane region" description="Helical" evidence="6">
    <location>
        <begin position="233"/>
        <end position="250"/>
    </location>
</feature>
<comment type="subcellular location">
    <subcellularLocation>
        <location evidence="1">Cell membrane</location>
        <topology evidence="1">Multi-pass membrane protein</topology>
    </subcellularLocation>
</comment>
<feature type="transmembrane region" description="Helical" evidence="6">
    <location>
        <begin position="168"/>
        <end position="189"/>
    </location>
</feature>
<evidence type="ECO:0000256" key="4">
    <source>
        <dbReference type="ARBA" id="ARBA00022989"/>
    </source>
</evidence>
<gene>
    <name evidence="7" type="ORF">ALO52_00261</name>
</gene>
<evidence type="ECO:0000256" key="2">
    <source>
        <dbReference type="ARBA" id="ARBA00022475"/>
    </source>
</evidence>
<evidence type="ECO:0000256" key="3">
    <source>
        <dbReference type="ARBA" id="ARBA00022692"/>
    </source>
</evidence>
<dbReference type="PANTHER" id="PTHR30086:SF20">
    <property type="entry name" value="ARGININE EXPORTER PROTEIN ARGO-RELATED"/>
    <property type="match status" value="1"/>
</dbReference>
<name>A0A0P9YS40_9PSED</name>
<dbReference type="GO" id="GO:0005886">
    <property type="term" value="C:plasma membrane"/>
    <property type="evidence" value="ECO:0007669"/>
    <property type="project" value="UniProtKB-SubCell"/>
</dbReference>
<keyword evidence="4 6" id="KW-1133">Transmembrane helix</keyword>
<dbReference type="InterPro" id="IPR001123">
    <property type="entry name" value="LeuE-type"/>
</dbReference>
<proteinExistence type="predicted"/>
<dbReference type="GO" id="GO:0033228">
    <property type="term" value="P:cysteine export across plasma membrane"/>
    <property type="evidence" value="ECO:0007669"/>
    <property type="project" value="TreeGrafter"/>
</dbReference>
<dbReference type="Pfam" id="PF01810">
    <property type="entry name" value="LysE"/>
    <property type="match status" value="1"/>
</dbReference>
<evidence type="ECO:0000313" key="7">
    <source>
        <dbReference type="EMBL" id="KPY37124.1"/>
    </source>
</evidence>
<keyword evidence="2" id="KW-1003">Cell membrane</keyword>
<protein>
    <submittedName>
        <fullName evidence="7">Efflux protein, LysE family</fullName>
    </submittedName>
</protein>
<dbReference type="EMBL" id="LJRC01000125">
    <property type="protein sequence ID" value="KPY37124.1"/>
    <property type="molecule type" value="Genomic_DNA"/>
</dbReference>
<dbReference type="GO" id="GO:0015171">
    <property type="term" value="F:amino acid transmembrane transporter activity"/>
    <property type="evidence" value="ECO:0007669"/>
    <property type="project" value="TreeGrafter"/>
</dbReference>
<keyword evidence="5 6" id="KW-0472">Membrane</keyword>
<feature type="transmembrane region" description="Helical" evidence="6">
    <location>
        <begin position="56"/>
        <end position="78"/>
    </location>
</feature>
<comment type="caution">
    <text evidence="7">The sequence shown here is derived from an EMBL/GenBank/DDBJ whole genome shotgun (WGS) entry which is preliminary data.</text>
</comment>
<feature type="transmembrane region" description="Helical" evidence="6">
    <location>
        <begin position="129"/>
        <end position="147"/>
    </location>
</feature>
<dbReference type="Proteomes" id="UP000050562">
    <property type="component" value="Unassembled WGS sequence"/>
</dbReference>